<evidence type="ECO:0000313" key="2">
    <source>
        <dbReference type="EMBL" id="EUC67543.1"/>
    </source>
</evidence>
<reference evidence="3" key="1">
    <citation type="journal article" date="2014" name="Genome Announc.">
        <title>Draft genome sequence of the plant-pathogenic soil fungus Rhizoctonia solani anastomosis group 3 strain Rhs1AP.</title>
        <authorList>
            <person name="Cubeta M.A."/>
            <person name="Thomas E."/>
            <person name="Dean R.A."/>
            <person name="Jabaji S."/>
            <person name="Neate S.M."/>
            <person name="Tavantzis S."/>
            <person name="Toda T."/>
            <person name="Vilgalys R."/>
            <person name="Bharathan N."/>
            <person name="Fedorova-Abrams N."/>
            <person name="Pakala S.B."/>
            <person name="Pakala S.M."/>
            <person name="Zafar N."/>
            <person name="Joardar V."/>
            <person name="Losada L."/>
            <person name="Nierman W.C."/>
        </authorList>
    </citation>
    <scope>NUCLEOTIDE SEQUENCE [LARGE SCALE GENOMIC DNA]</scope>
    <source>
        <strain evidence="3">AG-3</strain>
    </source>
</reference>
<sequence>MSYADAACLNAGNISQQPRPNPNLLTTEEDVGGSLPDIINYQLFNTRPNYFGEAGSGGNYQLLSAYEASSSYKSESPSADSEAFNQERTPQGGSPQKMLDLDLCLLGFPYYA</sequence>
<evidence type="ECO:0000256" key="1">
    <source>
        <dbReference type="SAM" id="MobiDB-lite"/>
    </source>
</evidence>
<feature type="compositionally biased region" description="Polar residues" evidence="1">
    <location>
        <begin position="83"/>
        <end position="94"/>
    </location>
</feature>
<dbReference type="AlphaFoldDB" id="X8JWX4"/>
<feature type="non-terminal residue" evidence="2">
    <location>
        <position position="112"/>
    </location>
</feature>
<feature type="compositionally biased region" description="Low complexity" evidence="1">
    <location>
        <begin position="71"/>
        <end position="82"/>
    </location>
</feature>
<gene>
    <name evidence="2" type="ORF">RSOL_548200</name>
</gene>
<protein>
    <submittedName>
        <fullName evidence="2">Uncharacterized protein</fullName>
    </submittedName>
</protein>
<dbReference type="EMBL" id="JATN01000266">
    <property type="protein sequence ID" value="EUC67543.1"/>
    <property type="molecule type" value="Genomic_DNA"/>
</dbReference>
<proteinExistence type="predicted"/>
<feature type="compositionally biased region" description="Polar residues" evidence="1">
    <location>
        <begin position="12"/>
        <end position="26"/>
    </location>
</feature>
<feature type="region of interest" description="Disordered" evidence="1">
    <location>
        <begin position="71"/>
        <end position="96"/>
    </location>
</feature>
<accession>X8JWX4</accession>
<comment type="caution">
    <text evidence="2">The sequence shown here is derived from an EMBL/GenBank/DDBJ whole genome shotgun (WGS) entry which is preliminary data.</text>
</comment>
<dbReference type="OrthoDB" id="2553651at2759"/>
<dbReference type="Proteomes" id="UP000030108">
    <property type="component" value="Unassembled WGS sequence"/>
</dbReference>
<evidence type="ECO:0000313" key="3">
    <source>
        <dbReference type="Proteomes" id="UP000030108"/>
    </source>
</evidence>
<organism evidence="2 3">
    <name type="scientific">Rhizoctonia solani AG-3 Rhs1AP</name>
    <dbReference type="NCBI Taxonomy" id="1086054"/>
    <lineage>
        <taxon>Eukaryota</taxon>
        <taxon>Fungi</taxon>
        <taxon>Dikarya</taxon>
        <taxon>Basidiomycota</taxon>
        <taxon>Agaricomycotina</taxon>
        <taxon>Agaricomycetes</taxon>
        <taxon>Cantharellales</taxon>
        <taxon>Ceratobasidiaceae</taxon>
        <taxon>Rhizoctonia</taxon>
    </lineage>
</organism>
<name>X8JWX4_9AGAM</name>
<feature type="region of interest" description="Disordered" evidence="1">
    <location>
        <begin position="1"/>
        <end position="29"/>
    </location>
</feature>